<dbReference type="PROSITE" id="PS00101">
    <property type="entry name" value="HEXAPEP_TRANSFERASES"/>
    <property type="match status" value="1"/>
</dbReference>
<keyword evidence="2" id="KW-0677">Repeat</keyword>
<dbReference type="Pfam" id="PF14602">
    <property type="entry name" value="Hexapep_2"/>
    <property type="match status" value="1"/>
</dbReference>
<dbReference type="InterPro" id="IPR001451">
    <property type="entry name" value="Hexapep"/>
</dbReference>
<dbReference type="GO" id="GO:0016740">
    <property type="term" value="F:transferase activity"/>
    <property type="evidence" value="ECO:0007669"/>
    <property type="project" value="UniProtKB-KW"/>
</dbReference>
<dbReference type="InterPro" id="IPR018357">
    <property type="entry name" value="Hexapep_transf_CS"/>
</dbReference>
<evidence type="ECO:0000256" key="1">
    <source>
        <dbReference type="ARBA" id="ARBA00022679"/>
    </source>
</evidence>
<dbReference type="PANTHER" id="PTHR43300">
    <property type="entry name" value="ACETYLTRANSFERASE"/>
    <property type="match status" value="1"/>
</dbReference>
<protein>
    <submittedName>
        <fullName evidence="3">Serine O-acetyltransferase</fullName>
    </submittedName>
</protein>
<dbReference type="SUPFAM" id="SSF51161">
    <property type="entry name" value="Trimeric LpxA-like enzymes"/>
    <property type="match status" value="1"/>
</dbReference>
<keyword evidence="1 3" id="KW-0808">Transferase</keyword>
<dbReference type="Gene3D" id="2.160.10.10">
    <property type="entry name" value="Hexapeptide repeat proteins"/>
    <property type="match status" value="1"/>
</dbReference>
<dbReference type="Proteomes" id="UP000198224">
    <property type="component" value="Chromosome I"/>
</dbReference>
<dbReference type="InterPro" id="IPR011004">
    <property type="entry name" value="Trimer_LpxA-like_sf"/>
</dbReference>
<organism evidence="3 4">
    <name type="scientific">Micromonospora chokoriensis</name>
    <dbReference type="NCBI Taxonomy" id="356851"/>
    <lineage>
        <taxon>Bacteria</taxon>
        <taxon>Bacillati</taxon>
        <taxon>Actinomycetota</taxon>
        <taxon>Actinomycetes</taxon>
        <taxon>Micromonosporales</taxon>
        <taxon>Micromonosporaceae</taxon>
        <taxon>Micromonospora</taxon>
    </lineage>
</organism>
<evidence type="ECO:0000313" key="4">
    <source>
        <dbReference type="Proteomes" id="UP000198224"/>
    </source>
</evidence>
<proteinExistence type="predicted"/>
<reference evidence="4" key="1">
    <citation type="submission" date="2016-06" db="EMBL/GenBank/DDBJ databases">
        <authorList>
            <person name="Varghese N."/>
            <person name="Submissions Spin"/>
        </authorList>
    </citation>
    <scope>NUCLEOTIDE SEQUENCE [LARGE SCALE GENOMIC DNA]</scope>
    <source>
        <strain evidence="4">DSM 45160</strain>
    </source>
</reference>
<gene>
    <name evidence="3" type="ORF">GA0070612_3763</name>
</gene>
<evidence type="ECO:0000256" key="2">
    <source>
        <dbReference type="ARBA" id="ARBA00022737"/>
    </source>
</evidence>
<dbReference type="RefSeq" id="WP_088989083.1">
    <property type="nucleotide sequence ID" value="NZ_LT607409.1"/>
</dbReference>
<dbReference type="InterPro" id="IPR050179">
    <property type="entry name" value="Trans_hexapeptide_repeat"/>
</dbReference>
<keyword evidence="4" id="KW-1185">Reference proteome</keyword>
<accession>A0A1C4XMF3</accession>
<dbReference type="EMBL" id="LT607409">
    <property type="protein sequence ID" value="SCF09665.1"/>
    <property type="molecule type" value="Genomic_DNA"/>
</dbReference>
<dbReference type="Pfam" id="PF00132">
    <property type="entry name" value="Hexapep"/>
    <property type="match status" value="1"/>
</dbReference>
<name>A0A1C4XMF3_9ACTN</name>
<sequence>MTGESVVYPNVELSDDVRVGSWSLLGAAHRRLSVDHKHHDPGIDQLERVTIGSRTVIGHHVTVYEGVVVGNDCFIDDYVRVGSRTTIGSGTMLLYGVKIYDLVEIGSDCRIAGFVPTRVRMGDRVTMMGSIAHKYNRPLDWSRDEPSAVLEDDVIVGIGATIVGGITVGRGSYVAAGAILTKSIPPGSVVLNTNEIMTEVQFEERKRIQAEVVQAPLR</sequence>
<dbReference type="AlphaFoldDB" id="A0A1C4XMF3"/>
<evidence type="ECO:0000313" key="3">
    <source>
        <dbReference type="EMBL" id="SCF09665.1"/>
    </source>
</evidence>